<dbReference type="OrthoDB" id="1684102at2759"/>
<comment type="subcellular location">
    <subcellularLocation>
        <location evidence="1">Membrane</location>
        <topology evidence="1">Multi-pass membrane protein</topology>
    </subcellularLocation>
</comment>
<keyword evidence="8" id="KW-1185">Reference proteome</keyword>
<dbReference type="InterPro" id="IPR013057">
    <property type="entry name" value="AA_transpt_TM"/>
</dbReference>
<feature type="transmembrane region" description="Helical" evidence="5">
    <location>
        <begin position="304"/>
        <end position="324"/>
    </location>
</feature>
<feature type="transmembrane region" description="Helical" evidence="5">
    <location>
        <begin position="404"/>
        <end position="428"/>
    </location>
</feature>
<dbReference type="RefSeq" id="XP_014153213.1">
    <property type="nucleotide sequence ID" value="XM_014297738.1"/>
</dbReference>
<dbReference type="Pfam" id="PF01490">
    <property type="entry name" value="Aa_trans"/>
    <property type="match status" value="1"/>
</dbReference>
<dbReference type="GO" id="GO:0015179">
    <property type="term" value="F:L-amino acid transmembrane transporter activity"/>
    <property type="evidence" value="ECO:0007669"/>
    <property type="project" value="TreeGrafter"/>
</dbReference>
<feature type="transmembrane region" description="Helical" evidence="5">
    <location>
        <begin position="368"/>
        <end position="392"/>
    </location>
</feature>
<name>A0A0L0FRW0_9EUKA</name>
<feature type="transmembrane region" description="Helical" evidence="5">
    <location>
        <begin position="67"/>
        <end position="92"/>
    </location>
</feature>
<feature type="domain" description="Amino acid transporter transmembrane" evidence="6">
    <location>
        <begin position="43"/>
        <end position="404"/>
    </location>
</feature>
<evidence type="ECO:0000256" key="5">
    <source>
        <dbReference type="SAM" id="Phobius"/>
    </source>
</evidence>
<dbReference type="PANTHER" id="PTHR22950">
    <property type="entry name" value="AMINO ACID TRANSPORTER"/>
    <property type="match status" value="1"/>
</dbReference>
<feature type="transmembrane region" description="Helical" evidence="5">
    <location>
        <begin position="159"/>
        <end position="177"/>
    </location>
</feature>
<reference evidence="7 8" key="1">
    <citation type="submission" date="2011-02" db="EMBL/GenBank/DDBJ databases">
        <title>The Genome Sequence of Sphaeroforma arctica JP610.</title>
        <authorList>
            <consortium name="The Broad Institute Genome Sequencing Platform"/>
            <person name="Russ C."/>
            <person name="Cuomo C."/>
            <person name="Young S.K."/>
            <person name="Zeng Q."/>
            <person name="Gargeya S."/>
            <person name="Alvarado L."/>
            <person name="Berlin A."/>
            <person name="Chapman S.B."/>
            <person name="Chen Z."/>
            <person name="Freedman E."/>
            <person name="Gellesch M."/>
            <person name="Goldberg J."/>
            <person name="Griggs A."/>
            <person name="Gujja S."/>
            <person name="Heilman E."/>
            <person name="Heiman D."/>
            <person name="Howarth C."/>
            <person name="Mehta T."/>
            <person name="Neiman D."/>
            <person name="Pearson M."/>
            <person name="Roberts A."/>
            <person name="Saif S."/>
            <person name="Shea T."/>
            <person name="Shenoy N."/>
            <person name="Sisk P."/>
            <person name="Stolte C."/>
            <person name="Sykes S."/>
            <person name="White J."/>
            <person name="Yandava C."/>
            <person name="Burger G."/>
            <person name="Gray M.W."/>
            <person name="Holland P.W.H."/>
            <person name="King N."/>
            <person name="Lang F.B.F."/>
            <person name="Roger A.J."/>
            <person name="Ruiz-Trillo I."/>
            <person name="Haas B."/>
            <person name="Nusbaum C."/>
            <person name="Birren B."/>
        </authorList>
    </citation>
    <scope>NUCLEOTIDE SEQUENCE [LARGE SCALE GENOMIC DNA]</scope>
    <source>
        <strain evidence="7 8">JP610</strain>
    </source>
</reference>
<evidence type="ECO:0000259" key="6">
    <source>
        <dbReference type="Pfam" id="PF01490"/>
    </source>
</evidence>
<keyword evidence="3 5" id="KW-1133">Transmembrane helix</keyword>
<keyword evidence="4 5" id="KW-0472">Membrane</keyword>
<dbReference type="AlphaFoldDB" id="A0A0L0FRW0"/>
<dbReference type="Proteomes" id="UP000054560">
    <property type="component" value="Unassembled WGS sequence"/>
</dbReference>
<dbReference type="GeneID" id="25908798"/>
<gene>
    <name evidence="7" type="ORF">SARC_08294</name>
</gene>
<evidence type="ECO:0000256" key="3">
    <source>
        <dbReference type="ARBA" id="ARBA00022989"/>
    </source>
</evidence>
<keyword evidence="2 5" id="KW-0812">Transmembrane</keyword>
<proteinExistence type="predicted"/>
<feature type="transmembrane region" description="Helical" evidence="5">
    <location>
        <begin position="124"/>
        <end position="147"/>
    </location>
</feature>
<evidence type="ECO:0000313" key="8">
    <source>
        <dbReference type="Proteomes" id="UP000054560"/>
    </source>
</evidence>
<dbReference type="EMBL" id="KQ242327">
    <property type="protein sequence ID" value="KNC79311.1"/>
    <property type="molecule type" value="Genomic_DNA"/>
</dbReference>
<evidence type="ECO:0000256" key="4">
    <source>
        <dbReference type="ARBA" id="ARBA00023136"/>
    </source>
</evidence>
<sequence length="432" mass="47037">MDSTRSGSEDTRPLLVSQGSLVSEDRYSSENILLYKSGGSGQIATSVNLIKIGLGTGVLTLGFGAHVAGVVGCAAILALVATLNVWSIYLLVQCEKTIAPRLNPHERNPRGKYSQIAYEAFGNYGVWLTDFFVVLTLMGAATAYFVFVETTMVHVVPGYPAWFWVMVSYPVCILLVLPDDLRYLAPVSIVAIFSTVIGMCAVFAYGATQQTFQIPEDAWFRPKGLPQCFGLCVYTFGHPVIIFPIYDQMKDRTTKFMPTVSVSLSMLVVCFAFVGLLSVGFFESVGVMQNSIAQLPSGSVASKIVQTAMSIVILLSYPLTMFVVNKMVFQYVSVWVGTADPKLDYFVRIVLVSVAATGALIFPHLADVVTILGCFTITYLCFVNPMGFYYTLHKDTLSGIQKALLGFGGVLGLCTILYTTHSAVVAMLNRKV</sequence>
<dbReference type="GO" id="GO:0016020">
    <property type="term" value="C:membrane"/>
    <property type="evidence" value="ECO:0007669"/>
    <property type="project" value="UniProtKB-SubCell"/>
</dbReference>
<feature type="transmembrane region" description="Helical" evidence="5">
    <location>
        <begin position="258"/>
        <end position="282"/>
    </location>
</feature>
<organism evidence="7 8">
    <name type="scientific">Sphaeroforma arctica JP610</name>
    <dbReference type="NCBI Taxonomy" id="667725"/>
    <lineage>
        <taxon>Eukaryota</taxon>
        <taxon>Ichthyosporea</taxon>
        <taxon>Ichthyophonida</taxon>
        <taxon>Sphaeroforma</taxon>
    </lineage>
</organism>
<evidence type="ECO:0000313" key="7">
    <source>
        <dbReference type="EMBL" id="KNC79311.1"/>
    </source>
</evidence>
<evidence type="ECO:0000256" key="1">
    <source>
        <dbReference type="ARBA" id="ARBA00004141"/>
    </source>
</evidence>
<protein>
    <recommendedName>
        <fullName evidence="6">Amino acid transporter transmembrane domain-containing protein</fullName>
    </recommendedName>
</protein>
<dbReference type="eggNOG" id="KOG1304">
    <property type="taxonomic scope" value="Eukaryota"/>
</dbReference>
<feature type="transmembrane region" description="Helical" evidence="5">
    <location>
        <begin position="345"/>
        <end position="362"/>
    </location>
</feature>
<feature type="transmembrane region" description="Helical" evidence="5">
    <location>
        <begin position="184"/>
        <end position="204"/>
    </location>
</feature>
<accession>A0A0L0FRW0</accession>
<evidence type="ECO:0000256" key="2">
    <source>
        <dbReference type="ARBA" id="ARBA00022692"/>
    </source>
</evidence>
<dbReference type="STRING" id="667725.A0A0L0FRW0"/>